<dbReference type="InterPro" id="IPR013783">
    <property type="entry name" value="Ig-like_fold"/>
</dbReference>
<dbReference type="SMART" id="SM01359">
    <property type="entry name" value="A2M_N_2"/>
    <property type="match status" value="1"/>
</dbReference>
<dbReference type="InterPro" id="IPR047565">
    <property type="entry name" value="Alpha-macroglob_thiol-ester_cl"/>
</dbReference>
<dbReference type="InterPro" id="IPR041555">
    <property type="entry name" value="MG3"/>
</dbReference>
<dbReference type="Pfam" id="PF07677">
    <property type="entry name" value="A2M_recep"/>
    <property type="match status" value="1"/>
</dbReference>
<dbReference type="InterPro" id="IPR041425">
    <property type="entry name" value="C3/4/5_MG1"/>
</dbReference>
<evidence type="ECO:0008006" key="10">
    <source>
        <dbReference type="Google" id="ProtNLM"/>
    </source>
</evidence>
<dbReference type="Gene3D" id="2.20.130.20">
    <property type="match status" value="1"/>
</dbReference>
<dbReference type="Pfam" id="PF01759">
    <property type="entry name" value="NTR"/>
    <property type="match status" value="1"/>
</dbReference>
<dbReference type="InterPro" id="IPR011625">
    <property type="entry name" value="A2M_N_BRD"/>
</dbReference>
<feature type="domain" description="Alpha-2-macroglobulin bait region" evidence="5">
    <location>
        <begin position="400"/>
        <end position="528"/>
    </location>
</feature>
<feature type="domain" description="Alpha-2-macroglobulin" evidence="6">
    <location>
        <begin position="606"/>
        <end position="691"/>
    </location>
</feature>
<sequence>GRHRHTVWSCGLILQLKQMHEIFVFHSYSLITPNVLWVDSEEKVVVEAHGLSSPTEIVVTVYTFPEKSNVLFMVRATLDQGNGMMATPIIKMNSKKRQYVVVQASCPQFTLEKVVLVSFQDAYIFIQTDQPVYTPGSFVSFKMLYTPMAVCVCVCVCACVRARACTHTHNNHELIKQEQLKYLFISFSSLGTWKIIARGEISPQQTFITQFEVRELVLPSFEVILEPSEKVFYVDDERDFTVHVTARFHHGGKLDGTAFVLFGVNMDNMKTDIPDSLQRIPVTHGAGKAVLSRAMLRTRFHNLSELIGHSLSVFATVMTKYGNNMVVTEQISIAIVTTPYEIHFTKTSKYFKPGMSYELMVILITLLLMPQARFFCFKLLINTSIVATAYETQEGSGNYLHIERITTGQVKAGDVLHVRFIMNNQDVQTQYFTYIILSKGKVIKAGRLPRASGQNMASLPLHITLELIPSFWIVAYYQVGNREIVADSLWVDVKDSCMGTVSRVRLTLEGDPRARVGLVAIDKRIYTLYQKQRLNQTKIWDAVERSDIGCTAGSGRNSVAVFADAGLTLVTNQKIATLPRMDPKCPQPARRRSRSIQFTQLKESEAFFLSRISSKVVYFYLKDSIATWEVLAVSISGTKGICVAEPYEIRVRTDFFIDLQLPYSVVKNEQVELRAILYNYLDQDIRVLVELVHNKAFCSASSAKKNYRQIFTVKGQSTRLMPIVIIPLQLGLHDIALEAITLEPFMSFHVCKKLNIQVCNELGFPLTLGERLEISATDLKNIVPDTEHMTQIFITGNPVIQPTEDYIDGTKLDKLIITPNGNVEQNIITMTPLVSATYFLDKTELWEKIGVDRRPYAIEQINKGKANRCLTCHVFHRLTAYTVKVYTMASMLLRTGNIDDHCGPVKWLILERQKPDGTFYEEATVQATSMLVSFLTYICFAFIFQNLETSISKASDYLLRNYESLDSPHTIVLTSYALALAGRLDNEGVLMRASTDRNRWEDRNSYANSIEATSYAMLALLAMKKFDHVDAVAKWLKAQNYYGGTFRKIQVRICFTFLDYFPNELFVKLVYVFFSLFYTPITFQTHLNQDFTVKAAGQGRATVTVTTVYYTKLQEEAAQCRNFTLQVSVEEIPNDGNYLLDSFCSIPDFRYLGQVDAPMTVIDVSMLAGFVPDPEDLRKLSEGVGRYINRSEIDNVLSERDNFLLYLDKLSHTEDECFQFKAYKYNEVDPIQPGSVQVYNYYALDKQCTKFYHPHTATVLPNNICHGNVCWCKVGDDINPHGNWIHKFISPMKCKESLHLEENKDYLIWGLGSDTWHTNNELNYYITKDTWIEKWPDQKECQEEEYQALCNDLVEFSSIMTFSGCQG</sequence>
<dbReference type="InterPro" id="IPR011626">
    <property type="entry name" value="Alpha-macroglobulin_TED"/>
</dbReference>
<dbReference type="InterPro" id="IPR018933">
    <property type="entry name" value="Netrin_module_non-TIMP"/>
</dbReference>
<dbReference type="Gene3D" id="1.50.10.20">
    <property type="match status" value="2"/>
</dbReference>
<evidence type="ECO:0000256" key="2">
    <source>
        <dbReference type="ARBA" id="ARBA00022525"/>
    </source>
</evidence>
<dbReference type="InterPro" id="IPR050473">
    <property type="entry name" value="A2M/Complement_sys"/>
</dbReference>
<dbReference type="SUPFAM" id="SSF48239">
    <property type="entry name" value="Terpenoid cyclases/Protein prenyltransferases"/>
    <property type="match status" value="1"/>
</dbReference>
<dbReference type="InterPro" id="IPR001599">
    <property type="entry name" value="Macroglobln_a2"/>
</dbReference>
<dbReference type="PANTHER" id="PTHR11412:SF81">
    <property type="entry name" value="COMPLEMENT C3"/>
    <property type="match status" value="1"/>
</dbReference>
<dbReference type="GO" id="GO:0004866">
    <property type="term" value="F:endopeptidase inhibitor activity"/>
    <property type="evidence" value="ECO:0007669"/>
    <property type="project" value="InterPro"/>
</dbReference>
<feature type="domain" description="Alpha-macroglobulin receptor-binding" evidence="7">
    <location>
        <begin position="1157"/>
        <end position="1252"/>
    </location>
</feature>
<proteinExistence type="predicted"/>
<dbReference type="Gene3D" id="2.60.40.1930">
    <property type="match status" value="4"/>
</dbReference>
<evidence type="ECO:0000259" key="7">
    <source>
        <dbReference type="SMART" id="SM01361"/>
    </source>
</evidence>
<feature type="domain" description="Netrin module non-TIMP type" evidence="4">
    <location>
        <begin position="1140"/>
        <end position="1349"/>
    </location>
</feature>
<dbReference type="PANTHER" id="PTHR11412">
    <property type="entry name" value="MACROGLOBULIN / COMPLEMENT"/>
    <property type="match status" value="1"/>
</dbReference>
<reference evidence="8" key="2">
    <citation type="submission" date="2025-09" db="UniProtKB">
        <authorList>
            <consortium name="Ensembl"/>
        </authorList>
    </citation>
    <scope>IDENTIFICATION</scope>
</reference>
<reference evidence="8" key="1">
    <citation type="submission" date="2025-08" db="UniProtKB">
        <authorList>
            <consortium name="Ensembl"/>
        </authorList>
    </citation>
    <scope>IDENTIFICATION</scope>
</reference>
<dbReference type="Pfam" id="PF07678">
    <property type="entry name" value="TED_complement"/>
    <property type="match status" value="1"/>
</dbReference>
<dbReference type="InterPro" id="IPR008993">
    <property type="entry name" value="TIMP-like_OB-fold"/>
</dbReference>
<dbReference type="OMA" id="GEPFANN"/>
<accession>A0A8D2KV16</accession>
<keyword evidence="9" id="KW-1185">Reference proteome</keyword>
<dbReference type="Ensembl" id="ENSVKKT00000009497.1">
    <property type="protein sequence ID" value="ENSVKKP00000009264.1"/>
    <property type="gene ID" value="ENSVKKG00000006558.1"/>
</dbReference>
<evidence type="ECO:0000259" key="5">
    <source>
        <dbReference type="SMART" id="SM01359"/>
    </source>
</evidence>
<dbReference type="Pfam" id="PF17791">
    <property type="entry name" value="MG3"/>
    <property type="match status" value="1"/>
</dbReference>
<comment type="subcellular location">
    <subcellularLocation>
        <location evidence="1">Secreted</location>
    </subcellularLocation>
</comment>
<dbReference type="Pfam" id="PF00207">
    <property type="entry name" value="A2M"/>
    <property type="match status" value="1"/>
</dbReference>
<evidence type="ECO:0000256" key="3">
    <source>
        <dbReference type="ARBA" id="ARBA00023157"/>
    </source>
</evidence>
<dbReference type="InterPro" id="IPR009048">
    <property type="entry name" value="A-macroglobulin_rcpt-bd"/>
</dbReference>
<dbReference type="Proteomes" id="UP000694545">
    <property type="component" value="Unplaced"/>
</dbReference>
<dbReference type="Pfam" id="PF07703">
    <property type="entry name" value="A2M_BRD"/>
    <property type="match status" value="1"/>
</dbReference>
<dbReference type="FunFam" id="2.60.40.1940:FF:000001">
    <property type="entry name" value="Complement component C3"/>
    <property type="match status" value="1"/>
</dbReference>
<keyword evidence="3" id="KW-1015">Disulfide bond</keyword>
<dbReference type="InterPro" id="IPR008930">
    <property type="entry name" value="Terpenoid_cyclase/PrenylTrfase"/>
</dbReference>
<protein>
    <recommendedName>
        <fullName evidence="10">NTR domain-containing protein</fullName>
    </recommendedName>
</protein>
<evidence type="ECO:0000313" key="9">
    <source>
        <dbReference type="Proteomes" id="UP000694545"/>
    </source>
</evidence>
<evidence type="ECO:0000256" key="1">
    <source>
        <dbReference type="ARBA" id="ARBA00004613"/>
    </source>
</evidence>
<dbReference type="SUPFAM" id="SSF50242">
    <property type="entry name" value="TIMP-like"/>
    <property type="match status" value="1"/>
</dbReference>
<dbReference type="SMART" id="SM01360">
    <property type="entry name" value="A2M"/>
    <property type="match status" value="1"/>
</dbReference>
<evidence type="ECO:0000313" key="8">
    <source>
        <dbReference type="Ensembl" id="ENSVKKP00000009264.1"/>
    </source>
</evidence>
<dbReference type="SMART" id="SM01361">
    <property type="entry name" value="A2M_recep"/>
    <property type="match status" value="1"/>
</dbReference>
<dbReference type="Pfam" id="PF17790">
    <property type="entry name" value="MG1"/>
    <property type="match status" value="1"/>
</dbReference>
<evidence type="ECO:0000259" key="6">
    <source>
        <dbReference type="SMART" id="SM01360"/>
    </source>
</evidence>
<dbReference type="Gene3D" id="2.60.40.1940">
    <property type="match status" value="1"/>
</dbReference>
<dbReference type="SUPFAM" id="SSF49410">
    <property type="entry name" value="Alpha-macroglobulin receptor domain"/>
    <property type="match status" value="1"/>
</dbReference>
<evidence type="ECO:0000259" key="4">
    <source>
        <dbReference type="SMART" id="SM00643"/>
    </source>
</evidence>
<dbReference type="Pfam" id="PF21308">
    <property type="entry name" value="C3_CUB2"/>
    <property type="match status" value="1"/>
</dbReference>
<dbReference type="GO" id="GO:0005615">
    <property type="term" value="C:extracellular space"/>
    <property type="evidence" value="ECO:0007669"/>
    <property type="project" value="InterPro"/>
</dbReference>
<dbReference type="InterPro" id="IPR036595">
    <property type="entry name" value="A-macroglobulin_rcpt-bd_sf"/>
</dbReference>
<dbReference type="SMART" id="SM01419">
    <property type="entry name" value="Thiol-ester_cl"/>
    <property type="match status" value="1"/>
</dbReference>
<organism evidence="8 9">
    <name type="scientific">Varanus komodoensis</name>
    <name type="common">Komodo dragon</name>
    <dbReference type="NCBI Taxonomy" id="61221"/>
    <lineage>
        <taxon>Eukaryota</taxon>
        <taxon>Metazoa</taxon>
        <taxon>Chordata</taxon>
        <taxon>Craniata</taxon>
        <taxon>Vertebrata</taxon>
        <taxon>Euteleostomi</taxon>
        <taxon>Lepidosauria</taxon>
        <taxon>Squamata</taxon>
        <taxon>Bifurcata</taxon>
        <taxon>Unidentata</taxon>
        <taxon>Episquamata</taxon>
        <taxon>Toxicofera</taxon>
        <taxon>Anguimorpha</taxon>
        <taxon>Paleoanguimorpha</taxon>
        <taxon>Varanoidea</taxon>
        <taxon>Varanidae</taxon>
        <taxon>Varanus</taxon>
    </lineage>
</organism>
<dbReference type="InterPro" id="IPR048848">
    <property type="entry name" value="C3_CUB2"/>
</dbReference>
<dbReference type="Gene3D" id="2.60.40.10">
    <property type="entry name" value="Immunoglobulins"/>
    <property type="match status" value="3"/>
</dbReference>
<dbReference type="SMART" id="SM00643">
    <property type="entry name" value="C345C"/>
    <property type="match status" value="1"/>
</dbReference>
<keyword evidence="2" id="KW-0964">Secreted</keyword>
<dbReference type="Gene3D" id="2.40.50.120">
    <property type="match status" value="1"/>
</dbReference>
<dbReference type="Gene3D" id="6.20.50.160">
    <property type="match status" value="1"/>
</dbReference>
<name>A0A8D2KV16_VARKO</name>
<dbReference type="Gene3D" id="2.60.120.1540">
    <property type="match status" value="2"/>
</dbReference>
<dbReference type="Gene3D" id="2.60.40.690">
    <property type="entry name" value="Alpha-macroglobulin, receptor-binding domain"/>
    <property type="match status" value="1"/>
</dbReference>